<dbReference type="PROSITE" id="PS50932">
    <property type="entry name" value="HTH_LACI_2"/>
    <property type="match status" value="1"/>
</dbReference>
<dbReference type="Pfam" id="PF13377">
    <property type="entry name" value="Peripla_BP_3"/>
    <property type="match status" value="1"/>
</dbReference>
<dbReference type="PRINTS" id="PR00036">
    <property type="entry name" value="HTHLACI"/>
</dbReference>
<dbReference type="Gene3D" id="1.10.260.40">
    <property type="entry name" value="lambda repressor-like DNA-binding domains"/>
    <property type="match status" value="1"/>
</dbReference>
<accession>A0ABP3GYM4</accession>
<keyword evidence="1" id="KW-0805">Transcription regulation</keyword>
<evidence type="ECO:0000256" key="2">
    <source>
        <dbReference type="ARBA" id="ARBA00023125"/>
    </source>
</evidence>
<dbReference type="InterPro" id="IPR028082">
    <property type="entry name" value="Peripla_BP_I"/>
</dbReference>
<evidence type="ECO:0000313" key="5">
    <source>
        <dbReference type="EMBL" id="GAA0356654.1"/>
    </source>
</evidence>
<dbReference type="SMART" id="SM00354">
    <property type="entry name" value="HTH_LACI"/>
    <property type="match status" value="1"/>
</dbReference>
<name>A0ABP3GYM4_9LACT</name>
<dbReference type="Gene3D" id="3.40.50.2300">
    <property type="match status" value="2"/>
</dbReference>
<dbReference type="SUPFAM" id="SSF47413">
    <property type="entry name" value="lambda repressor-like DNA-binding domains"/>
    <property type="match status" value="1"/>
</dbReference>
<proteinExistence type="predicted"/>
<dbReference type="CDD" id="cd01392">
    <property type="entry name" value="HTH_LacI"/>
    <property type="match status" value="1"/>
</dbReference>
<dbReference type="RefSeq" id="WP_343754069.1">
    <property type="nucleotide sequence ID" value="NZ_BAAACW010000040.1"/>
</dbReference>
<sequence length="343" mass="37880">MEGKAITIYDIAKEAGVSTATVSRVIAGNYPVSEKTKKKVNSIIKEYNFHPNAVARSLSSKRSRVLGFITPEITNPFFSQVFIEVEKHALEKGYSVLLGNSLNNRKLESKYIRMLLDQQAEGIILLGGLINDIYPDTNQVNDLKEIEKKTKLVTINGKIDGVGSLSVCTDEGKGIEMVVDHLVELGHSKIGIIGGMERITTTQVKIKAFKQALKNHQLEFKDSWQIYSGYDIESGDSGLKTLVDTNTDFPTALIGINDMVAIGLVKGNRKLNRDLAFVGYDNTDLAIASSPELTSVSHPYSDLGKTAIDLMDKDLDNKNHKDIILDPILIQRESTLLKNLKTE</sequence>
<dbReference type="InterPro" id="IPR046335">
    <property type="entry name" value="LacI/GalR-like_sensor"/>
</dbReference>
<dbReference type="PROSITE" id="PS00356">
    <property type="entry name" value="HTH_LACI_1"/>
    <property type="match status" value="1"/>
</dbReference>
<feature type="domain" description="HTH lacI-type" evidence="4">
    <location>
        <begin position="6"/>
        <end position="60"/>
    </location>
</feature>
<reference evidence="6" key="1">
    <citation type="journal article" date="2019" name="Int. J. Syst. Evol. Microbiol.">
        <title>The Global Catalogue of Microorganisms (GCM) 10K type strain sequencing project: providing services to taxonomists for standard genome sequencing and annotation.</title>
        <authorList>
            <consortium name="The Broad Institute Genomics Platform"/>
            <consortium name="The Broad Institute Genome Sequencing Center for Infectious Disease"/>
            <person name="Wu L."/>
            <person name="Ma J."/>
        </authorList>
    </citation>
    <scope>NUCLEOTIDE SEQUENCE [LARGE SCALE GENOMIC DNA]</scope>
    <source>
        <strain evidence="6">JCM 12662</strain>
    </source>
</reference>
<comment type="caution">
    <text evidence="5">The sequence shown here is derived from an EMBL/GenBank/DDBJ whole genome shotgun (WGS) entry which is preliminary data.</text>
</comment>
<keyword evidence="2" id="KW-0238">DNA-binding</keyword>
<organism evidence="5 6">
    <name type="scientific">Alkalibacterium iburiense</name>
    <dbReference type="NCBI Taxonomy" id="290589"/>
    <lineage>
        <taxon>Bacteria</taxon>
        <taxon>Bacillati</taxon>
        <taxon>Bacillota</taxon>
        <taxon>Bacilli</taxon>
        <taxon>Lactobacillales</taxon>
        <taxon>Carnobacteriaceae</taxon>
        <taxon>Alkalibacterium</taxon>
    </lineage>
</organism>
<dbReference type="PANTHER" id="PTHR30146:SF150">
    <property type="entry name" value="ARABINOSE METABOLISM TRANSCRIPTIONAL REPRESSOR"/>
    <property type="match status" value="1"/>
</dbReference>
<evidence type="ECO:0000313" key="6">
    <source>
        <dbReference type="Proteomes" id="UP001501166"/>
    </source>
</evidence>
<evidence type="ECO:0000259" key="4">
    <source>
        <dbReference type="PROSITE" id="PS50932"/>
    </source>
</evidence>
<dbReference type="InterPro" id="IPR010982">
    <property type="entry name" value="Lambda_DNA-bd_dom_sf"/>
</dbReference>
<evidence type="ECO:0000256" key="1">
    <source>
        <dbReference type="ARBA" id="ARBA00023015"/>
    </source>
</evidence>
<keyword evidence="3" id="KW-0804">Transcription</keyword>
<dbReference type="Proteomes" id="UP001501166">
    <property type="component" value="Unassembled WGS sequence"/>
</dbReference>
<dbReference type="InterPro" id="IPR000843">
    <property type="entry name" value="HTH_LacI"/>
</dbReference>
<dbReference type="SUPFAM" id="SSF53822">
    <property type="entry name" value="Periplasmic binding protein-like I"/>
    <property type="match status" value="1"/>
</dbReference>
<keyword evidence="6" id="KW-1185">Reference proteome</keyword>
<evidence type="ECO:0000256" key="3">
    <source>
        <dbReference type="ARBA" id="ARBA00023163"/>
    </source>
</evidence>
<dbReference type="EMBL" id="BAAACW010000040">
    <property type="protein sequence ID" value="GAA0356654.1"/>
    <property type="molecule type" value="Genomic_DNA"/>
</dbReference>
<protein>
    <submittedName>
        <fullName evidence="5">Transcriptional regulator DegA</fullName>
    </submittedName>
</protein>
<dbReference type="PANTHER" id="PTHR30146">
    <property type="entry name" value="LACI-RELATED TRANSCRIPTIONAL REPRESSOR"/>
    <property type="match status" value="1"/>
</dbReference>
<dbReference type="Pfam" id="PF00356">
    <property type="entry name" value="LacI"/>
    <property type="match status" value="1"/>
</dbReference>
<dbReference type="CDD" id="cd06267">
    <property type="entry name" value="PBP1_LacI_sugar_binding-like"/>
    <property type="match status" value="1"/>
</dbReference>
<gene>
    <name evidence="5" type="primary">degA</name>
    <name evidence="5" type="ORF">GCM10008932_07030</name>
</gene>